<dbReference type="EMBL" id="KZ516780">
    <property type="protein sequence ID" value="PKU29546.1"/>
    <property type="molecule type" value="Genomic_DNA"/>
</dbReference>
<reference evidence="3" key="2">
    <citation type="submission" date="2017-12" db="EMBL/GenBank/DDBJ databases">
        <title>Genome sequence of the Bar-tailed Godwit (Limosa lapponica baueri).</title>
        <authorList>
            <person name="Lima N.C.B."/>
            <person name="Parody-Merino A.M."/>
            <person name="Battley P.F."/>
            <person name="Fidler A.E."/>
            <person name="Prosdocimi F."/>
        </authorList>
    </citation>
    <scope>NUCLEOTIDE SEQUENCE [LARGE SCALE GENOMIC DNA]</scope>
</reference>
<name>A0A2I0T6W4_LIMLA</name>
<dbReference type="AlphaFoldDB" id="A0A2I0T6W4"/>
<gene>
    <name evidence="2" type="ORF">llap_20150</name>
</gene>
<keyword evidence="3" id="KW-1185">Reference proteome</keyword>
<evidence type="ECO:0000313" key="3">
    <source>
        <dbReference type="Proteomes" id="UP000233556"/>
    </source>
</evidence>
<dbReference type="OrthoDB" id="9395480at2759"/>
<proteinExistence type="predicted"/>
<evidence type="ECO:0000313" key="2">
    <source>
        <dbReference type="EMBL" id="PKU29546.1"/>
    </source>
</evidence>
<dbReference type="Proteomes" id="UP000233556">
    <property type="component" value="Unassembled WGS sequence"/>
</dbReference>
<organism evidence="2 3">
    <name type="scientific">Limosa lapponica baueri</name>
    <dbReference type="NCBI Taxonomy" id="1758121"/>
    <lineage>
        <taxon>Eukaryota</taxon>
        <taxon>Metazoa</taxon>
        <taxon>Chordata</taxon>
        <taxon>Craniata</taxon>
        <taxon>Vertebrata</taxon>
        <taxon>Euteleostomi</taxon>
        <taxon>Archelosauria</taxon>
        <taxon>Archosauria</taxon>
        <taxon>Dinosauria</taxon>
        <taxon>Saurischia</taxon>
        <taxon>Theropoda</taxon>
        <taxon>Coelurosauria</taxon>
        <taxon>Aves</taxon>
        <taxon>Neognathae</taxon>
        <taxon>Neoaves</taxon>
        <taxon>Charadriiformes</taxon>
        <taxon>Scolopacidae</taxon>
        <taxon>Limosa</taxon>
    </lineage>
</organism>
<sequence>MQVNSGADIHLQPMEDPTPEQVDVPKGGCDLIKDPMLEQAPGRNCGLMERGPRWSRFADMTSDPTGDPCWSSFFMKGCTPWKGPMLEQFVENCSLWEGPMLQKFVEDCLPWMGAHVGAREQCEEEGTVEITCDELTTTPGT</sequence>
<reference evidence="3" key="1">
    <citation type="submission" date="2017-11" db="EMBL/GenBank/DDBJ databases">
        <authorList>
            <person name="Lima N.C."/>
            <person name="Parody-Merino A.M."/>
            <person name="Battley P.F."/>
            <person name="Fidler A.E."/>
            <person name="Prosdocimi F."/>
        </authorList>
    </citation>
    <scope>NUCLEOTIDE SEQUENCE [LARGE SCALE GENOMIC DNA]</scope>
</reference>
<feature type="region of interest" description="Disordered" evidence="1">
    <location>
        <begin position="1"/>
        <end position="23"/>
    </location>
</feature>
<protein>
    <submittedName>
        <fullName evidence="2">Uncharacterized protein</fullName>
    </submittedName>
</protein>
<evidence type="ECO:0000256" key="1">
    <source>
        <dbReference type="SAM" id="MobiDB-lite"/>
    </source>
</evidence>
<accession>A0A2I0T6W4</accession>